<dbReference type="GO" id="GO:0016987">
    <property type="term" value="F:sigma factor activity"/>
    <property type="evidence" value="ECO:0007669"/>
    <property type="project" value="UniProtKB-KW"/>
</dbReference>
<evidence type="ECO:0000256" key="3">
    <source>
        <dbReference type="ARBA" id="ARBA00023082"/>
    </source>
</evidence>
<dbReference type="PANTHER" id="PTHR43133:SF51">
    <property type="entry name" value="RNA POLYMERASE SIGMA FACTOR"/>
    <property type="match status" value="1"/>
</dbReference>
<feature type="domain" description="RNA polymerase sigma-70 region 2" evidence="5">
    <location>
        <begin position="14"/>
        <end position="80"/>
    </location>
</feature>
<dbReference type="EMBL" id="FUXZ01000013">
    <property type="protein sequence ID" value="SKA70431.1"/>
    <property type="molecule type" value="Genomic_DNA"/>
</dbReference>
<evidence type="ECO:0000256" key="1">
    <source>
        <dbReference type="ARBA" id="ARBA00010641"/>
    </source>
</evidence>
<evidence type="ECO:0000313" key="8">
    <source>
        <dbReference type="Proteomes" id="UP000190814"/>
    </source>
</evidence>
<accession>A0A1T4W117</accession>
<dbReference type="GO" id="GO:0003677">
    <property type="term" value="F:DNA binding"/>
    <property type="evidence" value="ECO:0007669"/>
    <property type="project" value="InterPro"/>
</dbReference>
<dbReference type="SUPFAM" id="SSF88946">
    <property type="entry name" value="Sigma2 domain of RNA polymerase sigma factors"/>
    <property type="match status" value="1"/>
</dbReference>
<sequence length="165" mass="19798">MMECRRFDDVEMVIREYGHTLFRNCFLMLNSKQDAEDVVQETFMKYFSTNIEFIDNEHRKAWLIKVSQNKCRDILRFNRRHTTIPLEKVVDELISGEYVEIDELNEFISIAKLGYKYKSVIMLHYIEGYSVEETAKILNISKSAVKMRLKRAREILKDTYEKKYS</sequence>
<dbReference type="InterPro" id="IPR013249">
    <property type="entry name" value="RNA_pol_sigma70_r4_t2"/>
</dbReference>
<keyword evidence="8" id="KW-1185">Reference proteome</keyword>
<dbReference type="PANTHER" id="PTHR43133">
    <property type="entry name" value="RNA POLYMERASE ECF-TYPE SIGMA FACTO"/>
    <property type="match status" value="1"/>
</dbReference>
<evidence type="ECO:0000259" key="6">
    <source>
        <dbReference type="Pfam" id="PF08281"/>
    </source>
</evidence>
<dbReference type="Gene3D" id="1.10.1740.10">
    <property type="match status" value="1"/>
</dbReference>
<dbReference type="STRING" id="39495.SAMN02745111_02030"/>
<dbReference type="SUPFAM" id="SSF88659">
    <property type="entry name" value="Sigma3 and sigma4 domains of RNA polymerase sigma factors"/>
    <property type="match status" value="1"/>
</dbReference>
<evidence type="ECO:0000259" key="5">
    <source>
        <dbReference type="Pfam" id="PF04542"/>
    </source>
</evidence>
<evidence type="ECO:0000256" key="2">
    <source>
        <dbReference type="ARBA" id="ARBA00023015"/>
    </source>
</evidence>
<organism evidence="7 8">
    <name type="scientific">Eubacterium uniforme</name>
    <dbReference type="NCBI Taxonomy" id="39495"/>
    <lineage>
        <taxon>Bacteria</taxon>
        <taxon>Bacillati</taxon>
        <taxon>Bacillota</taxon>
        <taxon>Clostridia</taxon>
        <taxon>Eubacteriales</taxon>
        <taxon>Eubacteriaceae</taxon>
        <taxon>Eubacterium</taxon>
    </lineage>
</organism>
<dbReference type="NCBIfam" id="TIGR02937">
    <property type="entry name" value="sigma70-ECF"/>
    <property type="match status" value="1"/>
</dbReference>
<proteinExistence type="inferred from homology"/>
<dbReference type="InterPro" id="IPR039425">
    <property type="entry name" value="RNA_pol_sigma-70-like"/>
</dbReference>
<gene>
    <name evidence="7" type="ORF">SAMN02745111_02030</name>
</gene>
<dbReference type="CDD" id="cd06171">
    <property type="entry name" value="Sigma70_r4"/>
    <property type="match status" value="1"/>
</dbReference>
<dbReference type="InterPro" id="IPR013324">
    <property type="entry name" value="RNA_pol_sigma_r3/r4-like"/>
</dbReference>
<dbReference type="Pfam" id="PF04542">
    <property type="entry name" value="Sigma70_r2"/>
    <property type="match status" value="1"/>
</dbReference>
<name>A0A1T4W117_9FIRM</name>
<dbReference type="GO" id="GO:0006352">
    <property type="term" value="P:DNA-templated transcription initiation"/>
    <property type="evidence" value="ECO:0007669"/>
    <property type="project" value="InterPro"/>
</dbReference>
<dbReference type="InterPro" id="IPR013325">
    <property type="entry name" value="RNA_pol_sigma_r2"/>
</dbReference>
<dbReference type="Gene3D" id="1.10.10.10">
    <property type="entry name" value="Winged helix-like DNA-binding domain superfamily/Winged helix DNA-binding domain"/>
    <property type="match status" value="1"/>
</dbReference>
<dbReference type="InterPro" id="IPR036388">
    <property type="entry name" value="WH-like_DNA-bd_sf"/>
</dbReference>
<keyword evidence="2" id="KW-0805">Transcription regulation</keyword>
<dbReference type="InterPro" id="IPR014284">
    <property type="entry name" value="RNA_pol_sigma-70_dom"/>
</dbReference>
<keyword evidence="4" id="KW-0804">Transcription</keyword>
<evidence type="ECO:0000313" key="7">
    <source>
        <dbReference type="EMBL" id="SKA70431.1"/>
    </source>
</evidence>
<dbReference type="InterPro" id="IPR007627">
    <property type="entry name" value="RNA_pol_sigma70_r2"/>
</dbReference>
<comment type="similarity">
    <text evidence="1">Belongs to the sigma-70 factor family. ECF subfamily.</text>
</comment>
<evidence type="ECO:0000256" key="4">
    <source>
        <dbReference type="ARBA" id="ARBA00023163"/>
    </source>
</evidence>
<feature type="domain" description="RNA polymerase sigma factor 70 region 4 type 2" evidence="6">
    <location>
        <begin position="110"/>
        <end position="154"/>
    </location>
</feature>
<dbReference type="Pfam" id="PF08281">
    <property type="entry name" value="Sigma70_r4_2"/>
    <property type="match status" value="1"/>
</dbReference>
<protein>
    <submittedName>
        <fullName evidence="7">RNA polymerase sigma-70 factor, ECF subfamily</fullName>
    </submittedName>
</protein>
<keyword evidence="3" id="KW-0731">Sigma factor</keyword>
<dbReference type="Proteomes" id="UP000190814">
    <property type="component" value="Unassembled WGS sequence"/>
</dbReference>
<reference evidence="7 8" key="1">
    <citation type="submission" date="2017-02" db="EMBL/GenBank/DDBJ databases">
        <authorList>
            <person name="Peterson S.W."/>
        </authorList>
    </citation>
    <scope>NUCLEOTIDE SEQUENCE [LARGE SCALE GENOMIC DNA]</scope>
    <source>
        <strain evidence="7 8">ATCC 35992</strain>
    </source>
</reference>
<dbReference type="AlphaFoldDB" id="A0A1T4W117"/>